<keyword evidence="4" id="KW-1185">Reference proteome</keyword>
<dbReference type="PANTHER" id="PTHR15863">
    <property type="entry name" value="MRN COMPLEX-INTERACTING PROTEIN"/>
    <property type="match status" value="1"/>
</dbReference>
<evidence type="ECO:0000313" key="4">
    <source>
        <dbReference type="Proteomes" id="UP001293254"/>
    </source>
</evidence>
<name>A0AAE1YE38_9LAMI</name>
<dbReference type="AlphaFoldDB" id="A0AAE1YE38"/>
<evidence type="ECO:0000259" key="2">
    <source>
        <dbReference type="Pfam" id="PF15749"/>
    </source>
</evidence>
<reference evidence="3" key="2">
    <citation type="journal article" date="2024" name="Plant">
        <title>Genomic evolution and insights into agronomic trait innovations of Sesamum species.</title>
        <authorList>
            <person name="Miao H."/>
            <person name="Wang L."/>
            <person name="Qu L."/>
            <person name="Liu H."/>
            <person name="Sun Y."/>
            <person name="Le M."/>
            <person name="Wang Q."/>
            <person name="Wei S."/>
            <person name="Zheng Y."/>
            <person name="Lin W."/>
            <person name="Duan Y."/>
            <person name="Cao H."/>
            <person name="Xiong S."/>
            <person name="Wang X."/>
            <person name="Wei L."/>
            <person name="Li C."/>
            <person name="Ma Q."/>
            <person name="Ju M."/>
            <person name="Zhao R."/>
            <person name="Li G."/>
            <person name="Mu C."/>
            <person name="Tian Q."/>
            <person name="Mei H."/>
            <person name="Zhang T."/>
            <person name="Gao T."/>
            <person name="Zhang H."/>
        </authorList>
    </citation>
    <scope>NUCLEOTIDE SEQUENCE</scope>
    <source>
        <strain evidence="3">3651</strain>
    </source>
</reference>
<dbReference type="InterPro" id="IPR032739">
    <property type="entry name" value="MRNIP"/>
</dbReference>
<gene>
    <name evidence="3" type="ORF">Salat_1138000</name>
</gene>
<feature type="region of interest" description="Disordered" evidence="1">
    <location>
        <begin position="278"/>
        <end position="312"/>
    </location>
</feature>
<proteinExistence type="predicted"/>
<comment type="caution">
    <text evidence="3">The sequence shown here is derived from an EMBL/GenBank/DDBJ whole genome shotgun (WGS) entry which is preliminary data.</text>
</comment>
<dbReference type="EMBL" id="JACGWO010000004">
    <property type="protein sequence ID" value="KAK4428384.1"/>
    <property type="molecule type" value="Genomic_DNA"/>
</dbReference>
<evidence type="ECO:0000256" key="1">
    <source>
        <dbReference type="SAM" id="MobiDB-lite"/>
    </source>
</evidence>
<accession>A0AAE1YE38</accession>
<dbReference type="GO" id="GO:0003682">
    <property type="term" value="F:chromatin binding"/>
    <property type="evidence" value="ECO:0007669"/>
    <property type="project" value="TreeGrafter"/>
</dbReference>
<dbReference type="Pfam" id="PF15749">
    <property type="entry name" value="MRNIP"/>
    <property type="match status" value="1"/>
</dbReference>
<organism evidence="3 4">
    <name type="scientific">Sesamum alatum</name>
    <dbReference type="NCBI Taxonomy" id="300844"/>
    <lineage>
        <taxon>Eukaryota</taxon>
        <taxon>Viridiplantae</taxon>
        <taxon>Streptophyta</taxon>
        <taxon>Embryophyta</taxon>
        <taxon>Tracheophyta</taxon>
        <taxon>Spermatophyta</taxon>
        <taxon>Magnoliopsida</taxon>
        <taxon>eudicotyledons</taxon>
        <taxon>Gunneridae</taxon>
        <taxon>Pentapetalae</taxon>
        <taxon>asterids</taxon>
        <taxon>lamiids</taxon>
        <taxon>Lamiales</taxon>
        <taxon>Pedaliaceae</taxon>
        <taxon>Sesamum</taxon>
    </lineage>
</organism>
<sequence length="337" mass="39090">MPVMFIAVQCFQCSTMQAIISVFVKQEKKSSNKWSCVVCNQKQSVRKVFAQGSMAKDVRHFVQNFNMSRQLSDQKQFLSEELETINSPTDEQKRTKKRSDWTEYVDDQEEHCAKYDEDKKLPEVEEIIVTEMPKALFRKPKLKGYSSSGDGVEKRFKPLFLNRNHAKRHQNDHCQDIQLSEIEQISCGRTSKRRHQDTFPDDESIALHTSEKALKWNRLRAQIQENNSNAANMDMKEPFVQQPIKGVKRSISKWSGYITQDDDNYANGTPTVRLDQTTAEKGPVSKWSSFITEEDDHGMETRGRGDSWDGVSQRSNNLFESFMNDERVEDDVHPDFL</sequence>
<dbReference type="InterPro" id="IPR049472">
    <property type="entry name" value="MRNIP_N"/>
</dbReference>
<dbReference type="Proteomes" id="UP001293254">
    <property type="component" value="Unassembled WGS sequence"/>
</dbReference>
<feature type="compositionally biased region" description="Basic and acidic residues" evidence="1">
    <location>
        <begin position="298"/>
        <end position="307"/>
    </location>
</feature>
<feature type="domain" description="MRN complex-interacting protein N-terminal" evidence="2">
    <location>
        <begin position="8"/>
        <end position="108"/>
    </location>
</feature>
<dbReference type="PANTHER" id="PTHR15863:SF2">
    <property type="entry name" value="MRN COMPLEX-INTERACTING PROTEIN"/>
    <property type="match status" value="1"/>
</dbReference>
<reference evidence="3" key="1">
    <citation type="submission" date="2020-06" db="EMBL/GenBank/DDBJ databases">
        <authorList>
            <person name="Li T."/>
            <person name="Hu X."/>
            <person name="Zhang T."/>
            <person name="Song X."/>
            <person name="Zhang H."/>
            <person name="Dai N."/>
            <person name="Sheng W."/>
            <person name="Hou X."/>
            <person name="Wei L."/>
        </authorList>
    </citation>
    <scope>NUCLEOTIDE SEQUENCE</scope>
    <source>
        <strain evidence="3">3651</strain>
        <tissue evidence="3">Leaf</tissue>
    </source>
</reference>
<evidence type="ECO:0000313" key="3">
    <source>
        <dbReference type="EMBL" id="KAK4428384.1"/>
    </source>
</evidence>
<protein>
    <recommendedName>
        <fullName evidence="2">MRN complex-interacting protein N-terminal domain-containing protein</fullName>
    </recommendedName>
</protein>
<dbReference type="GO" id="GO:0005634">
    <property type="term" value="C:nucleus"/>
    <property type="evidence" value="ECO:0007669"/>
    <property type="project" value="TreeGrafter"/>
</dbReference>
<dbReference type="GO" id="GO:0007095">
    <property type="term" value="P:mitotic G2 DNA damage checkpoint signaling"/>
    <property type="evidence" value="ECO:0007669"/>
    <property type="project" value="TreeGrafter"/>
</dbReference>